<protein>
    <submittedName>
        <fullName evidence="1">Uncharacterized protein</fullName>
    </submittedName>
</protein>
<dbReference type="RefSeq" id="WP_220252315.1">
    <property type="nucleotide sequence ID" value="NZ_JAICCF010000004.1"/>
</dbReference>
<accession>A0ABS7GH31</accession>
<sequence>MSASGVFCETIPPRELYLYSVAVWQFLSLDYSLNNASNVSATNQFGLPTAMSATREYPDFLKVFYTDLQITYDCNSTGSRHAIH</sequence>
<evidence type="ECO:0000313" key="1">
    <source>
        <dbReference type="EMBL" id="MBW8686988.1"/>
    </source>
</evidence>
<reference evidence="1 2" key="1">
    <citation type="submission" date="2021-08" db="EMBL/GenBank/DDBJ databases">
        <title>The genome sequence of Chitinophaga sp. B61.</title>
        <authorList>
            <person name="Zhang X."/>
        </authorList>
    </citation>
    <scope>NUCLEOTIDE SEQUENCE [LARGE SCALE GENOMIC DNA]</scope>
    <source>
        <strain evidence="1 2">B61</strain>
    </source>
</reference>
<proteinExistence type="predicted"/>
<evidence type="ECO:0000313" key="2">
    <source>
        <dbReference type="Proteomes" id="UP000812961"/>
    </source>
</evidence>
<comment type="caution">
    <text evidence="1">The sequence shown here is derived from an EMBL/GenBank/DDBJ whole genome shotgun (WGS) entry which is preliminary data.</text>
</comment>
<gene>
    <name evidence="1" type="ORF">K1Y79_21815</name>
</gene>
<keyword evidence="2" id="KW-1185">Reference proteome</keyword>
<name>A0ABS7GH31_9BACT</name>
<dbReference type="Proteomes" id="UP000812961">
    <property type="component" value="Unassembled WGS sequence"/>
</dbReference>
<organism evidence="1 2">
    <name type="scientific">Chitinophaga rhizophila</name>
    <dbReference type="NCBI Taxonomy" id="2866212"/>
    <lineage>
        <taxon>Bacteria</taxon>
        <taxon>Pseudomonadati</taxon>
        <taxon>Bacteroidota</taxon>
        <taxon>Chitinophagia</taxon>
        <taxon>Chitinophagales</taxon>
        <taxon>Chitinophagaceae</taxon>
        <taxon>Chitinophaga</taxon>
    </lineage>
</organism>
<dbReference type="EMBL" id="JAICCF010000004">
    <property type="protein sequence ID" value="MBW8686988.1"/>
    <property type="molecule type" value="Genomic_DNA"/>
</dbReference>